<evidence type="ECO:0000313" key="8">
    <source>
        <dbReference type="EMBL" id="CCX31281.1"/>
    </source>
</evidence>
<dbReference type="GO" id="GO:0006654">
    <property type="term" value="P:phosphatidic acid biosynthetic process"/>
    <property type="evidence" value="ECO:0007669"/>
    <property type="project" value="InterPro"/>
</dbReference>
<feature type="compositionally biased region" description="Pro residues" evidence="6">
    <location>
        <begin position="119"/>
        <end position="142"/>
    </location>
</feature>
<accession>U4LU18</accession>
<keyword evidence="2" id="KW-0677">Repeat</keyword>
<keyword evidence="5" id="KW-0443">Lipid metabolism</keyword>
<feature type="compositionally biased region" description="Low complexity" evidence="6">
    <location>
        <begin position="143"/>
        <end position="193"/>
    </location>
</feature>
<dbReference type="PANTHER" id="PTHR18896">
    <property type="entry name" value="PHOSPHOLIPASE D"/>
    <property type="match status" value="1"/>
</dbReference>
<dbReference type="GO" id="GO:0035556">
    <property type="term" value="P:intracellular signal transduction"/>
    <property type="evidence" value="ECO:0007669"/>
    <property type="project" value="InterPro"/>
</dbReference>
<keyword evidence="3" id="KW-0378">Hydrolase</keyword>
<reference evidence="8 9" key="1">
    <citation type="journal article" date="2013" name="PLoS Genet.">
        <title>The genome and development-dependent transcriptomes of Pyronema confluens: a window into fungal evolution.</title>
        <authorList>
            <person name="Traeger S."/>
            <person name="Altegoer F."/>
            <person name="Freitag M."/>
            <person name="Gabaldon T."/>
            <person name="Kempken F."/>
            <person name="Kumar A."/>
            <person name="Marcet-Houben M."/>
            <person name="Poggeler S."/>
            <person name="Stajich J.E."/>
            <person name="Nowrousian M."/>
        </authorList>
    </citation>
    <scope>NUCLEOTIDE SEQUENCE [LARGE SCALE GENOMIC DNA]</scope>
    <source>
        <strain evidence="9">CBS 100304</strain>
        <tissue evidence="8">Vegetative mycelium</tissue>
    </source>
</reference>
<dbReference type="CDD" id="cd09141">
    <property type="entry name" value="PLDc_vPLD1_2_yPLD_like_2"/>
    <property type="match status" value="1"/>
</dbReference>
<dbReference type="InterPro" id="IPR015679">
    <property type="entry name" value="PLipase_D_fam"/>
</dbReference>
<dbReference type="AlphaFoldDB" id="U4LU18"/>
<proteinExistence type="predicted"/>
<dbReference type="GO" id="GO:0004630">
    <property type="term" value="F:phospholipase D activity"/>
    <property type="evidence" value="ECO:0007669"/>
    <property type="project" value="UniProtKB-UniRule"/>
</dbReference>
<organism evidence="8 9">
    <name type="scientific">Pyronema omphalodes (strain CBS 100304)</name>
    <name type="common">Pyronema confluens</name>
    <dbReference type="NCBI Taxonomy" id="1076935"/>
    <lineage>
        <taxon>Eukaryota</taxon>
        <taxon>Fungi</taxon>
        <taxon>Dikarya</taxon>
        <taxon>Ascomycota</taxon>
        <taxon>Pezizomycotina</taxon>
        <taxon>Pezizomycetes</taxon>
        <taxon>Pezizales</taxon>
        <taxon>Pyronemataceae</taxon>
        <taxon>Pyronema</taxon>
    </lineage>
</organism>
<name>U4LU18_PYROM</name>
<evidence type="ECO:0000313" key="9">
    <source>
        <dbReference type="Proteomes" id="UP000018144"/>
    </source>
</evidence>
<dbReference type="SUPFAM" id="SSF56024">
    <property type="entry name" value="Phospholipase D/nuclease"/>
    <property type="match status" value="2"/>
</dbReference>
<dbReference type="Gene3D" id="3.30.870.10">
    <property type="entry name" value="Endonuclease Chain A"/>
    <property type="match status" value="3"/>
</dbReference>
<feature type="region of interest" description="Disordered" evidence="6">
    <location>
        <begin position="628"/>
        <end position="647"/>
    </location>
</feature>
<protein>
    <recommendedName>
        <fullName evidence="1">phospholipase D</fullName>
        <ecNumber evidence="1">3.1.4.4</ecNumber>
    </recommendedName>
</protein>
<dbReference type="OrthoDB" id="14911at2759"/>
<dbReference type="Pfam" id="PF00614">
    <property type="entry name" value="PLDc"/>
    <property type="match status" value="1"/>
</dbReference>
<sequence length="1122" mass="127457">MGKDKYRSGSRSPERRRREDSDDERSGYRKSKDERRRRSPSADRDSNDEAKKERKRMEKEARKREKEEEKRRSRGDGGEALSRGEAPYGGGYRGKPPYPQDGAGGYAQPSPPTQAYGYAPPPPPRGEYYSPPSPSQYAPPAPQQGAYTYPVGGYQSSPPPQQQQYPYQQYPHPQQVQYQQYPPPQQQYQQQYPSPQPQSPYATQGGFQGYQAPSSQGEYKPTNPPPTSYAETIDHNSKPTYSSGQAAEKPYKYKPQAHSSAQNAEGPAPTFPTPTVPSDGGGIFNNFAKSLNASLHNYARNVFPATSTYSNMAPEAKTGHRFESFAPVRNGNGAKWYVDGKDYMYAVSVALDEAQESIWILDWWLSPELYLRRPPKLNEKYRLDRMLQAAASRGVRVNIIVYKEVTQALTLDSHHTKHALEDLHPNICVFRHPDHLPDRDNVIRDALNKVKSGDYRFLDGIKGVYGFKDDITLYFAHHEKLCIVDGHIAFMGGLDLCFGRWDTNEHPIADAHPSDLNAILFPGQDYNNARYLDFQHVDKWEDNVVSRLEHSRMGWSDIAMSLMGPAVEDLQVHFAQRWNFIYKDKYDARGVAKYKPIDESAFEGGNGYHRRHIKDKLKQRVLDGTDYNYDYSDTDSRRQRQQQAEPDGVRLQICRSISKWSHGTVTTEHSIANAYIQIITEAKHFVYMENQFFITATSEQQKPILNMVGRAIVDRIIRAYREGKRFRVIVIIPAIPGFAGDLKDSAALGTRAIIEFQQRSINRDRGFSIMEQLEKQGINPKEYIRFYNLRSYDRINNAQTGAAGGIPYEAAAQAHDEQVGAGVNYQQYGGTIRGDEYSRYQSTAPNQPQTKGQWDSVARCVMLGGQDIRSVPWDGDPDKEIDAFVSEELYVHSKLLIADDTIALIGSANLNDRSQLGDHDSEIACIIEDRTPLPSMMDGKPYRASHFAATLRRQVFRKHLGLIPAQNCYELDQNMFPIPVPNIYDFDSAEDKLVQDPLSDEFWGFWNQVANVNTRAFAKVFHSLPHDSVQNWKQYDEYWGKHFAIPKVKEKKPGDPEPKAKEPWGHVVKDEFSPGREGAREVKEVLAAVRGMLVEMPLDFLKEEDVAEEGVALNAFTETLYT</sequence>
<dbReference type="eggNOG" id="KOG1329">
    <property type="taxonomic scope" value="Eukaryota"/>
</dbReference>
<feature type="domain" description="PLD phosphodiesterase" evidence="7">
    <location>
        <begin position="887"/>
        <end position="914"/>
    </location>
</feature>
<dbReference type="CDD" id="cd09138">
    <property type="entry name" value="PLDc_vPLD1_2_yPLD_like_1"/>
    <property type="match status" value="1"/>
</dbReference>
<evidence type="ECO:0000256" key="4">
    <source>
        <dbReference type="ARBA" id="ARBA00022963"/>
    </source>
</evidence>
<evidence type="ECO:0000256" key="1">
    <source>
        <dbReference type="ARBA" id="ARBA00012027"/>
    </source>
</evidence>
<evidence type="ECO:0000256" key="2">
    <source>
        <dbReference type="ARBA" id="ARBA00022737"/>
    </source>
</evidence>
<feature type="compositionally biased region" description="Basic and acidic residues" evidence="6">
    <location>
        <begin position="1"/>
        <end position="77"/>
    </location>
</feature>
<dbReference type="EMBL" id="HF935561">
    <property type="protein sequence ID" value="CCX31281.1"/>
    <property type="molecule type" value="Genomic_DNA"/>
</dbReference>
<evidence type="ECO:0000256" key="5">
    <source>
        <dbReference type="ARBA" id="ARBA00023098"/>
    </source>
</evidence>
<dbReference type="Proteomes" id="UP000018144">
    <property type="component" value="Unassembled WGS sequence"/>
</dbReference>
<dbReference type="SMART" id="SM00155">
    <property type="entry name" value="PLDc"/>
    <property type="match status" value="2"/>
</dbReference>
<dbReference type="GO" id="GO:0009395">
    <property type="term" value="P:phospholipid catabolic process"/>
    <property type="evidence" value="ECO:0007669"/>
    <property type="project" value="TreeGrafter"/>
</dbReference>
<feature type="region of interest" description="Disordered" evidence="6">
    <location>
        <begin position="1"/>
        <end position="277"/>
    </location>
</feature>
<evidence type="ECO:0000259" key="7">
    <source>
        <dbReference type="PROSITE" id="PS50035"/>
    </source>
</evidence>
<feature type="domain" description="PLD phosphodiesterase" evidence="7">
    <location>
        <begin position="473"/>
        <end position="500"/>
    </location>
</feature>
<dbReference type="OMA" id="ILYWAHH"/>
<evidence type="ECO:0000256" key="6">
    <source>
        <dbReference type="SAM" id="MobiDB-lite"/>
    </source>
</evidence>
<gene>
    <name evidence="8" type="ORF">PCON_10412</name>
</gene>
<keyword evidence="9" id="KW-1185">Reference proteome</keyword>
<dbReference type="EC" id="3.1.4.4" evidence="1"/>
<dbReference type="InterPro" id="IPR001736">
    <property type="entry name" value="PLipase_D/transphosphatidylase"/>
</dbReference>
<dbReference type="STRING" id="1076935.U4LU18"/>
<evidence type="ECO:0000256" key="3">
    <source>
        <dbReference type="ARBA" id="ARBA00022801"/>
    </source>
</evidence>
<dbReference type="PANTHER" id="PTHR18896:SF186">
    <property type="entry name" value="PHOSPHOLIPASE D"/>
    <property type="match status" value="1"/>
</dbReference>
<keyword evidence="4" id="KW-0442">Lipid degradation</keyword>
<dbReference type="PROSITE" id="PS50035">
    <property type="entry name" value="PLD"/>
    <property type="match status" value="2"/>
</dbReference>